<dbReference type="EMBL" id="BEXD01002001">
    <property type="protein sequence ID" value="GBB96611.1"/>
    <property type="molecule type" value="Genomic_DNA"/>
</dbReference>
<keyword evidence="4" id="KW-1185">Reference proteome</keyword>
<dbReference type="Pfam" id="PF00651">
    <property type="entry name" value="BTB"/>
    <property type="match status" value="1"/>
</dbReference>
<dbReference type="Pfam" id="PF07707">
    <property type="entry name" value="BACK"/>
    <property type="match status" value="1"/>
</dbReference>
<dbReference type="PROSITE" id="PS51886">
    <property type="entry name" value="TLDC"/>
    <property type="match status" value="1"/>
</dbReference>
<name>A0A2Z6RII0_9GLOM</name>
<dbReference type="InterPro" id="IPR000210">
    <property type="entry name" value="BTB/POZ_dom"/>
</dbReference>
<dbReference type="CDD" id="cd18186">
    <property type="entry name" value="BTB_POZ_ZBTB_KLHL-like"/>
    <property type="match status" value="1"/>
</dbReference>
<dbReference type="SMART" id="SM00225">
    <property type="entry name" value="BTB"/>
    <property type="match status" value="1"/>
</dbReference>
<feature type="domain" description="TLDc" evidence="2">
    <location>
        <begin position="293"/>
        <end position="472"/>
    </location>
</feature>
<dbReference type="Proteomes" id="UP000247702">
    <property type="component" value="Unassembled WGS sequence"/>
</dbReference>
<evidence type="ECO:0000259" key="1">
    <source>
        <dbReference type="PROSITE" id="PS50097"/>
    </source>
</evidence>
<dbReference type="Pfam" id="PF07534">
    <property type="entry name" value="TLD"/>
    <property type="match status" value="1"/>
</dbReference>
<evidence type="ECO:0000259" key="2">
    <source>
        <dbReference type="PROSITE" id="PS51886"/>
    </source>
</evidence>
<evidence type="ECO:0008006" key="5">
    <source>
        <dbReference type="Google" id="ProtNLM"/>
    </source>
</evidence>
<dbReference type="PANTHER" id="PTHR45774">
    <property type="entry name" value="BTB/POZ DOMAIN-CONTAINING"/>
    <property type="match status" value="1"/>
</dbReference>
<evidence type="ECO:0000313" key="3">
    <source>
        <dbReference type="EMBL" id="GBB96611.1"/>
    </source>
</evidence>
<dbReference type="PROSITE" id="PS50097">
    <property type="entry name" value="BTB"/>
    <property type="match status" value="1"/>
</dbReference>
<dbReference type="SUPFAM" id="SSF54695">
    <property type="entry name" value="POZ domain"/>
    <property type="match status" value="1"/>
</dbReference>
<feature type="domain" description="BTB" evidence="1">
    <location>
        <begin position="24"/>
        <end position="97"/>
    </location>
</feature>
<accession>A0A2Z6RII0</accession>
<dbReference type="InterPro" id="IPR011333">
    <property type="entry name" value="SKP1/BTB/POZ_sf"/>
</dbReference>
<dbReference type="InterPro" id="IPR006571">
    <property type="entry name" value="TLDc_dom"/>
</dbReference>
<dbReference type="PANTHER" id="PTHR45774:SF3">
    <property type="entry name" value="BTB (POZ) DOMAIN-CONTAINING 2B-RELATED"/>
    <property type="match status" value="1"/>
</dbReference>
<dbReference type="InterPro" id="IPR011705">
    <property type="entry name" value="BACK"/>
</dbReference>
<sequence length="475" mass="55246">MADSEFLPKLSQNLLEILDDEEYYDITIEVGNDPNVKIFRAHMVILNYRSPYLRRILSTNKKKNDGTLAHIKLPNILPEIFKIILRYIYGGKLSLEEYDDLDIFNILVAANELSLQELIPHLQSFLIENKMNWMKQNFNLVYQTSFKNNSFLELQKFCTELISKKPEKIFDSPDFTSISEKVLITLVQHDKNQMSEAQVWEYALKWGIAQNPGLSSDPLNYSNDDFNTLKDTLKQCITFIKFTKFTSKEFLNKAYPYKEIFPKELYEDSIKYFLDRPEPQVIKEIGFKNIDSKIITNKHVELISKWIDKLENTDELKNLYEFKLIFRGSRDGFTPKEFHKICDNQSCTVTVVKVKDENEILGGYNPIEWKNDHSNFGSFGTTGDSFIFSFIDSENIETCLISRVGNETCAIGYWFIYGPSFGSGDLEIYGGSKGKVSFNNKSSCCMKNYYEKQIRKTAELFSVEEYEVFKVVNDN</sequence>
<proteinExistence type="predicted"/>
<gene>
    <name evidence="3" type="ORF">RclHR1_00280003</name>
</gene>
<dbReference type="Gene3D" id="3.30.710.10">
    <property type="entry name" value="Potassium Channel Kv1.1, Chain A"/>
    <property type="match status" value="1"/>
</dbReference>
<reference evidence="3 4" key="1">
    <citation type="submission" date="2017-11" db="EMBL/GenBank/DDBJ databases">
        <title>The genome of Rhizophagus clarus HR1 reveals common genetic basis of auxotrophy among arbuscular mycorrhizal fungi.</title>
        <authorList>
            <person name="Kobayashi Y."/>
        </authorList>
    </citation>
    <scope>NUCLEOTIDE SEQUENCE [LARGE SCALE GENOMIC DNA]</scope>
    <source>
        <strain evidence="3 4">HR1</strain>
    </source>
</reference>
<organism evidence="3 4">
    <name type="scientific">Rhizophagus clarus</name>
    <dbReference type="NCBI Taxonomy" id="94130"/>
    <lineage>
        <taxon>Eukaryota</taxon>
        <taxon>Fungi</taxon>
        <taxon>Fungi incertae sedis</taxon>
        <taxon>Mucoromycota</taxon>
        <taxon>Glomeromycotina</taxon>
        <taxon>Glomeromycetes</taxon>
        <taxon>Glomerales</taxon>
        <taxon>Glomeraceae</taxon>
        <taxon>Rhizophagus</taxon>
    </lineage>
</organism>
<comment type="caution">
    <text evidence="3">The sequence shown here is derived from an EMBL/GenBank/DDBJ whole genome shotgun (WGS) entry which is preliminary data.</text>
</comment>
<dbReference type="Gene3D" id="1.25.40.420">
    <property type="match status" value="1"/>
</dbReference>
<evidence type="ECO:0000313" key="4">
    <source>
        <dbReference type="Proteomes" id="UP000247702"/>
    </source>
</evidence>
<dbReference type="AlphaFoldDB" id="A0A2Z6RII0"/>
<protein>
    <recommendedName>
        <fullName evidence="5">BTB domain-containing protein</fullName>
    </recommendedName>
</protein>